<keyword evidence="4 8" id="KW-0560">Oxidoreductase</keyword>
<comment type="pathway">
    <text evidence="1 8">Cofactor biosynthesis; ubiquinone biosynthesis.</text>
</comment>
<comment type="catalytic activity">
    <reaction evidence="8">
        <text>a 5-methoxy-2-methyl-3-(all-trans-polyprenyl)benzene-1,4-diol + AH2 + O2 = a 3-demethylubiquinol + A + H2O</text>
        <dbReference type="Rhea" id="RHEA:50908"/>
        <dbReference type="Rhea" id="RHEA-COMP:10859"/>
        <dbReference type="Rhea" id="RHEA-COMP:10914"/>
        <dbReference type="ChEBI" id="CHEBI:13193"/>
        <dbReference type="ChEBI" id="CHEBI:15377"/>
        <dbReference type="ChEBI" id="CHEBI:15379"/>
        <dbReference type="ChEBI" id="CHEBI:17499"/>
        <dbReference type="ChEBI" id="CHEBI:84167"/>
        <dbReference type="ChEBI" id="CHEBI:84422"/>
        <dbReference type="EC" id="1.14.99.60"/>
    </reaction>
</comment>
<dbReference type="PANTHER" id="PTHR11237:SF4">
    <property type="entry name" value="5-DEMETHOXYUBIQUINONE HYDROXYLASE, MITOCHONDRIAL"/>
    <property type="match status" value="1"/>
</dbReference>
<feature type="binding site" evidence="8">
    <location>
        <position position="219"/>
    </location>
    <ligand>
        <name>Fe cation</name>
        <dbReference type="ChEBI" id="CHEBI:24875"/>
        <label>2</label>
    </ligand>
</feature>
<dbReference type="GO" id="GO:0006744">
    <property type="term" value="P:ubiquinone biosynthetic process"/>
    <property type="evidence" value="ECO:0007669"/>
    <property type="project" value="UniProtKB-UniRule"/>
</dbReference>
<evidence type="ECO:0000313" key="11">
    <source>
        <dbReference type="Proteomes" id="UP001164286"/>
    </source>
</evidence>
<organism evidence="10 11">
    <name type="scientific">Dioszegia hungarica</name>
    <dbReference type="NCBI Taxonomy" id="4972"/>
    <lineage>
        <taxon>Eukaryota</taxon>
        <taxon>Fungi</taxon>
        <taxon>Dikarya</taxon>
        <taxon>Basidiomycota</taxon>
        <taxon>Agaricomycotina</taxon>
        <taxon>Tremellomycetes</taxon>
        <taxon>Tremellales</taxon>
        <taxon>Bulleribasidiaceae</taxon>
        <taxon>Dioszegia</taxon>
    </lineage>
</organism>
<evidence type="ECO:0000256" key="2">
    <source>
        <dbReference type="ARBA" id="ARBA00022688"/>
    </source>
</evidence>
<dbReference type="EMBL" id="JAKWFO010000005">
    <property type="protein sequence ID" value="KAI9635417.1"/>
    <property type="molecule type" value="Genomic_DNA"/>
</dbReference>
<keyword evidence="5 8" id="KW-0408">Iron</keyword>
<comment type="caution">
    <text evidence="10">The sequence shown here is derived from an EMBL/GenBank/DDBJ whole genome shotgun (WGS) entry which is preliminary data.</text>
</comment>
<keyword evidence="11" id="KW-1185">Reference proteome</keyword>
<gene>
    <name evidence="8" type="primary">COQ7</name>
    <name evidence="10" type="ORF">MKK02DRAFT_44105</name>
</gene>
<evidence type="ECO:0000256" key="7">
    <source>
        <dbReference type="ARBA" id="ARBA00023136"/>
    </source>
</evidence>
<keyword evidence="3 8" id="KW-0479">Metal-binding</keyword>
<evidence type="ECO:0000256" key="6">
    <source>
        <dbReference type="ARBA" id="ARBA00023033"/>
    </source>
</evidence>
<dbReference type="EC" id="1.14.99.60" evidence="8"/>
<keyword evidence="10" id="KW-0830">Ubiquinone</keyword>
<evidence type="ECO:0000256" key="8">
    <source>
        <dbReference type="HAMAP-Rule" id="MF_03194"/>
    </source>
</evidence>
<feature type="binding site" evidence="8">
    <location>
        <position position="123"/>
    </location>
    <ligand>
        <name>Fe cation</name>
        <dbReference type="ChEBI" id="CHEBI:24875"/>
        <label>2</label>
    </ligand>
</feature>
<feature type="compositionally biased region" description="Polar residues" evidence="9">
    <location>
        <begin position="63"/>
        <end position="72"/>
    </location>
</feature>
<feature type="binding site" evidence="8">
    <location>
        <position position="126"/>
    </location>
    <ligand>
        <name>Fe cation</name>
        <dbReference type="ChEBI" id="CHEBI:24875"/>
        <label>1</label>
    </ligand>
</feature>
<feature type="binding site" evidence="8">
    <location>
        <position position="219"/>
    </location>
    <ligand>
        <name>Fe cation</name>
        <dbReference type="ChEBI" id="CHEBI:24875"/>
        <label>1</label>
    </ligand>
</feature>
<feature type="binding site" evidence="8">
    <location>
        <position position="175"/>
    </location>
    <ligand>
        <name>Fe cation</name>
        <dbReference type="ChEBI" id="CHEBI:24875"/>
        <label>2</label>
    </ligand>
</feature>
<dbReference type="HAMAP" id="MF_01658">
    <property type="entry name" value="COQ7"/>
    <property type="match status" value="1"/>
</dbReference>
<feature type="compositionally biased region" description="Low complexity" evidence="9">
    <location>
        <begin position="30"/>
        <end position="43"/>
    </location>
</feature>
<protein>
    <recommendedName>
        <fullName evidence="8">5-demethoxyubiquinone hydroxylase, mitochondrial</fullName>
        <shortName evidence="8">DMQ hydroxylase</shortName>
        <ecNumber evidence="8">1.14.99.60</ecNumber>
    </recommendedName>
    <alternativeName>
        <fullName evidence="8">Ubiquinone biosynthesis monooxygenase COQ7</fullName>
    </alternativeName>
</protein>
<evidence type="ECO:0000256" key="4">
    <source>
        <dbReference type="ARBA" id="ARBA00023002"/>
    </source>
</evidence>
<evidence type="ECO:0000256" key="9">
    <source>
        <dbReference type="SAM" id="MobiDB-lite"/>
    </source>
</evidence>
<evidence type="ECO:0000256" key="1">
    <source>
        <dbReference type="ARBA" id="ARBA00004749"/>
    </source>
</evidence>
<comment type="subcellular location">
    <subcellularLocation>
        <location evidence="8">Mitochondrion inner membrane</location>
        <topology evidence="8">Peripheral membrane protein</topology>
        <orientation evidence="8">Matrix side</orientation>
    </subcellularLocation>
</comment>
<comment type="function">
    <text evidence="8">Catalyzes the hydroxylation of 2-polyprenyl-3-methyl-6-methoxy-1,4-benzoquinol (DMQH2) during ubiquinone biosynthesis. Has also a structural role in the COQ enzyme complex, stabilizing other COQ polypeptides.</text>
</comment>
<evidence type="ECO:0000256" key="5">
    <source>
        <dbReference type="ARBA" id="ARBA00023004"/>
    </source>
</evidence>
<comment type="similarity">
    <text evidence="8">Belongs to the COQ7 family.</text>
</comment>
<dbReference type="GO" id="GO:0031314">
    <property type="term" value="C:extrinsic component of mitochondrial inner membrane"/>
    <property type="evidence" value="ECO:0007669"/>
    <property type="project" value="UniProtKB-UniRule"/>
</dbReference>
<proteinExistence type="inferred from homology"/>
<keyword evidence="6 8" id="KW-0503">Monooxygenase</keyword>
<dbReference type="GO" id="GO:0016709">
    <property type="term" value="F:oxidoreductase activity, acting on paired donors, with incorporation or reduction of molecular oxygen, NAD(P)H as one donor, and incorporation of one atom of oxygen"/>
    <property type="evidence" value="ECO:0007669"/>
    <property type="project" value="UniProtKB-UniRule"/>
</dbReference>
<keyword evidence="8" id="KW-0496">Mitochondrion</keyword>
<keyword evidence="8" id="KW-0999">Mitochondrion inner membrane</keyword>
<reference evidence="10" key="1">
    <citation type="journal article" date="2022" name="G3 (Bethesda)">
        <title>High quality genome of the basidiomycete yeast Dioszegia hungarica PDD-24b-2 isolated from cloud water.</title>
        <authorList>
            <person name="Jarrige D."/>
            <person name="Haridas S."/>
            <person name="Bleykasten-Grosshans C."/>
            <person name="Joly M."/>
            <person name="Nadalig T."/>
            <person name="Sancelme M."/>
            <person name="Vuilleumier S."/>
            <person name="Grigoriev I.V."/>
            <person name="Amato P."/>
            <person name="Bringel F."/>
        </authorList>
    </citation>
    <scope>NUCLEOTIDE SEQUENCE</scope>
    <source>
        <strain evidence="10">PDD-24b-2</strain>
    </source>
</reference>
<evidence type="ECO:0000313" key="10">
    <source>
        <dbReference type="EMBL" id="KAI9635417.1"/>
    </source>
</evidence>
<feature type="binding site" evidence="8">
    <location>
        <position position="123"/>
    </location>
    <ligand>
        <name>Fe cation</name>
        <dbReference type="ChEBI" id="CHEBI:24875"/>
        <label>1</label>
    </ligand>
</feature>
<feature type="binding site" evidence="8">
    <location>
        <position position="222"/>
    </location>
    <ligand>
        <name>Fe cation</name>
        <dbReference type="ChEBI" id="CHEBI:24875"/>
        <label>2</label>
    </ligand>
</feature>
<dbReference type="GO" id="GO:0008682">
    <property type="term" value="F:3-demethoxyubiquinol 3-hydroxylase activity"/>
    <property type="evidence" value="ECO:0007669"/>
    <property type="project" value="UniProtKB-EC"/>
</dbReference>
<dbReference type="CDD" id="cd01042">
    <property type="entry name" value="DMQH"/>
    <property type="match status" value="1"/>
</dbReference>
<dbReference type="InterPro" id="IPR009078">
    <property type="entry name" value="Ferritin-like_SF"/>
</dbReference>
<dbReference type="SUPFAM" id="SSF47240">
    <property type="entry name" value="Ferritin-like"/>
    <property type="match status" value="1"/>
</dbReference>
<dbReference type="GO" id="GO:0046872">
    <property type="term" value="F:metal ion binding"/>
    <property type="evidence" value="ECO:0007669"/>
    <property type="project" value="UniProtKB-KW"/>
</dbReference>
<name>A0AA38H6E2_9TREE</name>
<evidence type="ECO:0000256" key="3">
    <source>
        <dbReference type="ARBA" id="ARBA00022723"/>
    </source>
</evidence>
<feature type="region of interest" description="Disordered" evidence="9">
    <location>
        <begin position="30"/>
        <end position="73"/>
    </location>
</feature>
<comment type="cofactor">
    <cofactor evidence="8">
        <name>Fe cation</name>
        <dbReference type="ChEBI" id="CHEBI:24875"/>
    </cofactor>
    <text evidence="8">Binds 2 iron ions per subunit.</text>
</comment>
<dbReference type="Proteomes" id="UP001164286">
    <property type="component" value="Unassembled WGS sequence"/>
</dbReference>
<feature type="binding site" evidence="8">
    <location>
        <position position="90"/>
    </location>
    <ligand>
        <name>Fe cation</name>
        <dbReference type="ChEBI" id="CHEBI:24875"/>
        <label>1</label>
    </ligand>
</feature>
<sequence>MQLISRNTLAGPSRLLARPSLLLPAYRSHSSASASAPRPSHAYIPPIPSAADTQVKPAEDTRATATSPTNLSPEEKELIARIVRVDQAGELGANWIYRGQKWGSAMRGDSKTVKQVEEMWESEKHHLATMRLVQTQHSVRPTILYPVWQGMAFGLGAVTALMGREAAMACTEAVETVIGEHYDDQIRSLKPLLETKSGVAPHPSLPLLKGVLEEFRDDELEHLDTAVEEGAQKAPGHSLLSAIIGAGCRVAIKVSERV</sequence>
<dbReference type="PANTHER" id="PTHR11237">
    <property type="entry name" value="COENZYME Q10 BIOSYNTHESIS PROTEIN 7"/>
    <property type="match status" value="1"/>
</dbReference>
<dbReference type="AlphaFoldDB" id="A0AA38H6E2"/>
<keyword evidence="2 8" id="KW-0831">Ubiquinone biosynthesis</keyword>
<comment type="subunit">
    <text evidence="8">Component of a multi-subunit COQ enzyme complex, composed of at least COQ3, COQ4, COQ5, COQ6, COQ7 and COQ9.</text>
</comment>
<dbReference type="Pfam" id="PF03232">
    <property type="entry name" value="COQ7"/>
    <property type="match status" value="1"/>
</dbReference>
<dbReference type="InterPro" id="IPR011566">
    <property type="entry name" value="Ubq_synth_Coq7"/>
</dbReference>
<keyword evidence="7 8" id="KW-0472">Membrane</keyword>
<accession>A0AA38H6E2</accession>